<accession>A0A4C1Y3T3</accession>
<comment type="similarity">
    <text evidence="2">Belongs to the ABC transporter superfamily. ABCG family. Eye pigment precursor importer (TC 3.A.1.204) subfamily.</text>
</comment>
<keyword evidence="8 9" id="KW-0472">Membrane</keyword>
<dbReference type="OrthoDB" id="66620at2759"/>
<evidence type="ECO:0000256" key="9">
    <source>
        <dbReference type="SAM" id="Phobius"/>
    </source>
</evidence>
<evidence type="ECO:0000256" key="4">
    <source>
        <dbReference type="ARBA" id="ARBA00022692"/>
    </source>
</evidence>
<feature type="transmembrane region" description="Helical" evidence="9">
    <location>
        <begin position="397"/>
        <end position="414"/>
    </location>
</feature>
<keyword evidence="4 9" id="KW-0812">Transmembrane</keyword>
<dbReference type="InterPro" id="IPR050352">
    <property type="entry name" value="ABCG_transporters"/>
</dbReference>
<keyword evidence="12" id="KW-1185">Reference proteome</keyword>
<dbReference type="PANTHER" id="PTHR48041:SF32">
    <property type="entry name" value="PROTEIN WHITE-LIKE PROTEIN"/>
    <property type="match status" value="1"/>
</dbReference>
<dbReference type="GO" id="GO:0005886">
    <property type="term" value="C:plasma membrane"/>
    <property type="evidence" value="ECO:0007669"/>
    <property type="project" value="TreeGrafter"/>
</dbReference>
<dbReference type="Pfam" id="PF00005">
    <property type="entry name" value="ABC_tran"/>
    <property type="match status" value="1"/>
</dbReference>
<dbReference type="InterPro" id="IPR003439">
    <property type="entry name" value="ABC_transporter-like_ATP-bd"/>
</dbReference>
<dbReference type="InterPro" id="IPR013525">
    <property type="entry name" value="ABC2_TM"/>
</dbReference>
<dbReference type="SUPFAM" id="SSF52540">
    <property type="entry name" value="P-loop containing nucleoside triphosphate hydrolases"/>
    <property type="match status" value="1"/>
</dbReference>
<evidence type="ECO:0000256" key="8">
    <source>
        <dbReference type="ARBA" id="ARBA00023136"/>
    </source>
</evidence>
<feature type="transmembrane region" description="Helical" evidence="9">
    <location>
        <begin position="567"/>
        <end position="586"/>
    </location>
</feature>
<organism evidence="11 12">
    <name type="scientific">Eumeta variegata</name>
    <name type="common">Bagworm moth</name>
    <name type="synonym">Eumeta japonica</name>
    <dbReference type="NCBI Taxonomy" id="151549"/>
    <lineage>
        <taxon>Eukaryota</taxon>
        <taxon>Metazoa</taxon>
        <taxon>Ecdysozoa</taxon>
        <taxon>Arthropoda</taxon>
        <taxon>Hexapoda</taxon>
        <taxon>Insecta</taxon>
        <taxon>Pterygota</taxon>
        <taxon>Neoptera</taxon>
        <taxon>Endopterygota</taxon>
        <taxon>Lepidoptera</taxon>
        <taxon>Glossata</taxon>
        <taxon>Ditrysia</taxon>
        <taxon>Tineoidea</taxon>
        <taxon>Psychidae</taxon>
        <taxon>Oiketicinae</taxon>
        <taxon>Eumeta</taxon>
    </lineage>
</organism>
<dbReference type="PROSITE" id="PS50893">
    <property type="entry name" value="ABC_TRANSPORTER_2"/>
    <property type="match status" value="1"/>
</dbReference>
<dbReference type="Proteomes" id="UP000299102">
    <property type="component" value="Unassembled WGS sequence"/>
</dbReference>
<keyword evidence="7 9" id="KW-1133">Transmembrane helix</keyword>
<evidence type="ECO:0000256" key="3">
    <source>
        <dbReference type="ARBA" id="ARBA00022448"/>
    </source>
</evidence>
<evidence type="ECO:0000313" key="12">
    <source>
        <dbReference type="Proteomes" id="UP000299102"/>
    </source>
</evidence>
<dbReference type="STRING" id="151549.A0A4C1Y3T3"/>
<dbReference type="AlphaFoldDB" id="A0A4C1Y3T3"/>
<evidence type="ECO:0000256" key="1">
    <source>
        <dbReference type="ARBA" id="ARBA00004141"/>
    </source>
</evidence>
<dbReference type="InterPro" id="IPR017871">
    <property type="entry name" value="ABC_transporter-like_CS"/>
</dbReference>
<dbReference type="PROSITE" id="PS00211">
    <property type="entry name" value="ABC_TRANSPORTER_1"/>
    <property type="match status" value="1"/>
</dbReference>
<keyword evidence="3" id="KW-0813">Transport</keyword>
<evidence type="ECO:0000259" key="10">
    <source>
        <dbReference type="PROSITE" id="PS50893"/>
    </source>
</evidence>
<dbReference type="InterPro" id="IPR027417">
    <property type="entry name" value="P-loop_NTPase"/>
</dbReference>
<dbReference type="EMBL" id="BGZK01001047">
    <property type="protein sequence ID" value="GBP69634.1"/>
    <property type="molecule type" value="Genomic_DNA"/>
</dbReference>
<evidence type="ECO:0000313" key="11">
    <source>
        <dbReference type="EMBL" id="GBP69634.1"/>
    </source>
</evidence>
<dbReference type="GO" id="GO:0005524">
    <property type="term" value="F:ATP binding"/>
    <property type="evidence" value="ECO:0007669"/>
    <property type="project" value="UniProtKB-KW"/>
</dbReference>
<feature type="transmembrane region" description="Helical" evidence="9">
    <location>
        <begin position="467"/>
        <end position="492"/>
    </location>
</feature>
<dbReference type="PANTHER" id="PTHR48041">
    <property type="entry name" value="ABC TRANSPORTER G FAMILY MEMBER 28"/>
    <property type="match status" value="1"/>
</dbReference>
<dbReference type="Pfam" id="PF19055">
    <property type="entry name" value="ABC2_membrane_7"/>
    <property type="match status" value="1"/>
</dbReference>
<evidence type="ECO:0000256" key="6">
    <source>
        <dbReference type="ARBA" id="ARBA00022840"/>
    </source>
</evidence>
<feature type="transmembrane region" description="Helical" evidence="9">
    <location>
        <begin position="426"/>
        <end position="447"/>
    </location>
</feature>
<dbReference type="GO" id="GO:0140359">
    <property type="term" value="F:ABC-type transporter activity"/>
    <property type="evidence" value="ECO:0007669"/>
    <property type="project" value="InterPro"/>
</dbReference>
<comment type="caution">
    <text evidence="11">The sequence shown here is derived from an EMBL/GenBank/DDBJ whole genome shotgun (WGS) entry which is preliminary data.</text>
</comment>
<dbReference type="GO" id="GO:0016887">
    <property type="term" value="F:ATP hydrolysis activity"/>
    <property type="evidence" value="ECO:0007669"/>
    <property type="project" value="InterPro"/>
</dbReference>
<feature type="transmembrane region" description="Helical" evidence="9">
    <location>
        <begin position="532"/>
        <end position="555"/>
    </location>
</feature>
<dbReference type="Pfam" id="PF01061">
    <property type="entry name" value="ABC2_membrane"/>
    <property type="match status" value="1"/>
</dbReference>
<dbReference type="Gene3D" id="3.40.50.300">
    <property type="entry name" value="P-loop containing nucleotide triphosphate hydrolases"/>
    <property type="match status" value="1"/>
</dbReference>
<sequence>MPKSSLSRKPVTPATERAGGALRVYQKINRAVGRLQKRFILKGLSGTFRSGELTAIMGPSGAGKTSLMNALTGFAVKGVKGRIEAGDSICVLGKRHGSTRSLKEYRKKSCYILQEERLIPLFTVAELMRFAADLKLGSGATESVKQDVTTEALKTLNLTGSENTRCGNLSGGQKKRLSIALDFYNTSPHAAGDTQGCRRRVTCLMDDPLRDRFGIGVTGYRHGSGLLYLPDAEAAGGLDSSSSTQCVKLLKRLARGGRTVVCTIHQPTASVYALFDQVYVLAGGRCVYHGSNENTVPYLGSAGFHCPMYHNPADYLLEVANGEYGEVVDVLVKENLKRDWRKKRAPRNVSSNKKDGICCEKNAVAMKSPNEFYKFFVLIRRCMIQQYRDWTVTHLKVLLHFLVGIILGLLYKSAGNDGSKVISNIGYLMVSLVYLSYTSLMPAVLRFPQELPVLKKENFNNWYDLKTYYIAVLLTSIPMQVSFSIVYCSPSYFISEQPADPKRFLMFILVCTVINLLTDAFGNIIGTCVNPINGTFLGAISLCAMLVYGGYFVFLRNMNAVMRLVSYVSFLRYAFEALVISMYSGGRPPLECRSMYCHYRYPKQLLQELDFDPDNYWLDATVLFCMLCDPRGSHKGQNGLSEKVLKSICAPDPFGGRKLTPFGTRALRTFARYFARAPLWLVSAHLDTSTRSTAVLFRDRSNKSTFFSPGTLFNTKLDAPSLNLASMALHLVTRGGRSPITKFVTEIDTTALEFCKPVINGRFVWSFIAKSSSKPSEALLSY</sequence>
<proteinExistence type="inferred from homology"/>
<evidence type="ECO:0000256" key="2">
    <source>
        <dbReference type="ARBA" id="ARBA00005814"/>
    </source>
</evidence>
<protein>
    <submittedName>
        <fullName evidence="11">ATP-binding cassette sub-family G member 4</fullName>
    </submittedName>
</protein>
<keyword evidence="6 11" id="KW-0067">ATP-binding</keyword>
<comment type="subcellular location">
    <subcellularLocation>
        <location evidence="1">Membrane</location>
        <topology evidence="1">Multi-pass membrane protein</topology>
    </subcellularLocation>
</comment>
<dbReference type="SMART" id="SM00382">
    <property type="entry name" value="AAA"/>
    <property type="match status" value="1"/>
</dbReference>
<evidence type="ECO:0000256" key="5">
    <source>
        <dbReference type="ARBA" id="ARBA00022741"/>
    </source>
</evidence>
<feature type="domain" description="ABC transporter" evidence="10">
    <location>
        <begin position="22"/>
        <end position="308"/>
    </location>
</feature>
<dbReference type="InterPro" id="IPR043926">
    <property type="entry name" value="ABCG_dom"/>
</dbReference>
<keyword evidence="5" id="KW-0547">Nucleotide-binding</keyword>
<evidence type="ECO:0000256" key="7">
    <source>
        <dbReference type="ARBA" id="ARBA00022989"/>
    </source>
</evidence>
<dbReference type="InterPro" id="IPR003593">
    <property type="entry name" value="AAA+_ATPase"/>
</dbReference>
<feature type="transmembrane region" description="Helical" evidence="9">
    <location>
        <begin position="504"/>
        <end position="526"/>
    </location>
</feature>
<gene>
    <name evidence="11" type="primary">ABCG4</name>
    <name evidence="11" type="ORF">EVAR_44678_1</name>
</gene>
<reference evidence="11 12" key="1">
    <citation type="journal article" date="2019" name="Commun. Biol.">
        <title>The bagworm genome reveals a unique fibroin gene that provides high tensile strength.</title>
        <authorList>
            <person name="Kono N."/>
            <person name="Nakamura H."/>
            <person name="Ohtoshi R."/>
            <person name="Tomita M."/>
            <person name="Numata K."/>
            <person name="Arakawa K."/>
        </authorList>
    </citation>
    <scope>NUCLEOTIDE SEQUENCE [LARGE SCALE GENOMIC DNA]</scope>
</reference>
<name>A0A4C1Y3T3_EUMVA</name>